<dbReference type="InterPro" id="IPR057840">
    <property type="entry name" value="FimV_N"/>
</dbReference>
<proteinExistence type="predicted"/>
<reference evidence="3" key="1">
    <citation type="submission" date="2009-08" db="EMBL/GenBank/DDBJ databases">
        <authorList>
            <consortium name="US DOE Joint Genome Institute"/>
            <person name="Lucas S."/>
            <person name="Copeland A."/>
            <person name="Lapidus A."/>
            <person name="Glavina del Rio T."/>
            <person name="Dalin E."/>
            <person name="Tice H."/>
            <person name="Bruce D."/>
            <person name="Barry K."/>
            <person name="Pitluck S."/>
            <person name="Lowry S."/>
            <person name="Larimer F."/>
            <person name="Land M."/>
            <person name="Hauser L."/>
            <person name="Kyrpides N."/>
            <person name="Ivanova N."/>
            <person name="McMahon K.D."/>
            <person name="Hugenholtz P."/>
        </authorList>
    </citation>
    <scope>NUCLEOTIDE SEQUENCE</scope>
    <source>
        <strain evidence="3">UW-1</strain>
    </source>
</reference>
<organism evidence="3">
    <name type="scientific">Accumulibacter regalis</name>
    <dbReference type="NCBI Taxonomy" id="522306"/>
    <lineage>
        <taxon>Bacteria</taxon>
        <taxon>Pseudomonadati</taxon>
        <taxon>Pseudomonadota</taxon>
        <taxon>Betaproteobacteria</taxon>
        <taxon>Candidatus Accumulibacter</taxon>
    </lineage>
</organism>
<feature type="compositionally biased region" description="Basic and acidic residues" evidence="1">
    <location>
        <begin position="266"/>
        <end position="285"/>
    </location>
</feature>
<dbReference type="Pfam" id="PF25800">
    <property type="entry name" value="FimV_N"/>
    <property type="match status" value="1"/>
</dbReference>
<feature type="domain" description="FimV N-terminal" evidence="2">
    <location>
        <begin position="52"/>
        <end position="151"/>
    </location>
</feature>
<accession>C7RQE2</accession>
<name>C7RQE2_ACCRE</name>
<sequence length="666" mass="72008">MGQTLPLGIEWLTQTRPACLPMCPRSLNTPFFRLALLCLPVALLRAGNAEALGLGRMTVLSTLGKRFEAEVQLVDGQADRTQLAQCFRLGQGNDPDVPTLTRGRINVEERAGRLRLHIVSEQTIGEPVLQVNLRMGCGAETARNYVLLIDPARTRTAPPVVQLPVVRPAAAAGSPAREASVKAPTSRKWRVGKNQSARDIARAAFPQKPRAQARFLRDLQAANPGVDFGPRGSARLAPGSVLSLPAGRQVQRAGGRTSEQETALRTAREEQPARKAPARSDRTDRLVISGGADTEPIRPDGELSLRLATRLSPPSLKNTTEDQRAALRHEYQLLSTLRAQAEQQLAVAEKVRSLEATVSDLQAKIASQSRPAEQTTASGAAPAAASPPPPQAAAPATANATDWWLEIALLLGSIGGLTWLLRRRAGRQPPQATPLEAQAGSATVAKAGDSKADTGWQLQQLSRADSPVLTGDSIAALPGLPAAGQPADRSTEPSASGDDDEVTSVLELAEIMISFGRTAGAAQALKEFVDHKPAAAVTPWLKLLEVYRRSEQREAFDLVGLKLKHHFNVAPPDWDSVGEADVPVLSLRDQDAMSIDQLLEHLPTVKQMPHIAQEISRTWGSPECPAYLDRLLRDNRDGERRGFTLHAVRELLFLIDLQESRLARRR</sequence>
<feature type="region of interest" description="Disordered" evidence="1">
    <location>
        <begin position="224"/>
        <end position="301"/>
    </location>
</feature>
<evidence type="ECO:0000313" key="3">
    <source>
        <dbReference type="EMBL" id="ACV37549.1"/>
    </source>
</evidence>
<dbReference type="STRING" id="522306.CAP2UW1_4313"/>
<gene>
    <name evidence="3" type="ordered locus">CAP2UW1_4313</name>
</gene>
<feature type="compositionally biased region" description="Low complexity" evidence="1">
    <location>
        <begin position="372"/>
        <end position="384"/>
    </location>
</feature>
<evidence type="ECO:0000259" key="2">
    <source>
        <dbReference type="Pfam" id="PF25800"/>
    </source>
</evidence>
<dbReference type="AlphaFoldDB" id="C7RQE2"/>
<dbReference type="KEGG" id="app:CAP2UW1_4313"/>
<feature type="region of interest" description="Disordered" evidence="1">
    <location>
        <begin position="474"/>
        <end position="501"/>
    </location>
</feature>
<feature type="compositionally biased region" description="Low complexity" evidence="1">
    <location>
        <begin position="475"/>
        <end position="487"/>
    </location>
</feature>
<dbReference type="HOGENOM" id="CLU_411987_0_0_4"/>
<feature type="region of interest" description="Disordered" evidence="1">
    <location>
        <begin position="430"/>
        <end position="451"/>
    </location>
</feature>
<dbReference type="EMBL" id="CP001715">
    <property type="protein sequence ID" value="ACV37549.1"/>
    <property type="molecule type" value="Genomic_DNA"/>
</dbReference>
<evidence type="ECO:0000256" key="1">
    <source>
        <dbReference type="SAM" id="MobiDB-lite"/>
    </source>
</evidence>
<reference evidence="3" key="2">
    <citation type="submission" date="2009-09" db="EMBL/GenBank/DDBJ databases">
        <title>Complete sequence of chromosome of Candidatus Accumulibacter phosphatis clade IIA str. UW-1.</title>
        <authorList>
            <consortium name="US DOE Joint Genome Institute"/>
            <person name="Martin H.G."/>
            <person name="Ivanova N."/>
            <person name="Kunin V."/>
            <person name="Warnecke F."/>
            <person name="Barry K."/>
            <person name="He S."/>
            <person name="Salamov A."/>
            <person name="Szeto E."/>
            <person name="Dalin E."/>
            <person name="Pangilinan J.L."/>
            <person name="Lapidus A."/>
            <person name="Lowry S."/>
            <person name="Kyrpides N.C."/>
            <person name="McMahon K.D."/>
            <person name="Hugenholtz P."/>
        </authorList>
    </citation>
    <scope>NUCLEOTIDE SEQUENCE [LARGE SCALE GENOMIC DNA]</scope>
    <source>
        <strain evidence="3">UW-1</strain>
    </source>
</reference>
<feature type="region of interest" description="Disordered" evidence="1">
    <location>
        <begin position="173"/>
        <end position="206"/>
    </location>
</feature>
<dbReference type="eggNOG" id="COG3170">
    <property type="taxonomic scope" value="Bacteria"/>
</dbReference>
<protein>
    <submittedName>
        <fullName evidence="3">Tfp pilus assembly protein FimV-like protein</fullName>
    </submittedName>
</protein>
<feature type="region of interest" description="Disordered" evidence="1">
    <location>
        <begin position="365"/>
        <end position="397"/>
    </location>
</feature>